<proteinExistence type="predicted"/>
<evidence type="ECO:0000313" key="2">
    <source>
        <dbReference type="Proteomes" id="UP000029998"/>
    </source>
</evidence>
<dbReference type="Pfam" id="PF08837">
    <property type="entry name" value="DUF1810"/>
    <property type="match status" value="1"/>
</dbReference>
<dbReference type="Proteomes" id="UP000029998">
    <property type="component" value="Unassembled WGS sequence"/>
</dbReference>
<dbReference type="InterPro" id="IPR014937">
    <property type="entry name" value="DUF1810"/>
</dbReference>
<dbReference type="eggNOG" id="COG5579">
    <property type="taxonomic scope" value="Bacteria"/>
</dbReference>
<dbReference type="PIRSF" id="PIRSF008546">
    <property type="entry name" value="UCP008546"/>
    <property type="match status" value="1"/>
</dbReference>
<keyword evidence="2" id="KW-1185">Reference proteome</keyword>
<dbReference type="AlphaFoldDB" id="A0A0A0F207"/>
<reference evidence="1 2" key="1">
    <citation type="submission" date="2013-08" db="EMBL/GenBank/DDBJ databases">
        <title>Genome sequencing of Lysobacter.</title>
        <authorList>
            <person name="Zhang S."/>
            <person name="Wang G."/>
        </authorList>
    </citation>
    <scope>NUCLEOTIDE SEQUENCE [LARGE SCALE GENOMIC DNA]</scope>
    <source>
        <strain evidence="1 2">GH1-9</strain>
    </source>
</reference>
<sequence length="144" mass="16359">MAPIFALQRFVDAQRDTYDDALEELRGGRKQSHWMWFVLPQLRGLGRSPMAERYGLADAEEARAYLAHPVLGRRLLECVQAMMGHRGATVEEILGAVDAMKFRSCLTLFMSVAPHVPEFAQAMRQFYDGVPDARTLELLSDHKH</sequence>
<dbReference type="EMBL" id="AVPU01000005">
    <property type="protein sequence ID" value="KGM55412.1"/>
    <property type="molecule type" value="Genomic_DNA"/>
</dbReference>
<dbReference type="RefSeq" id="WP_036135260.1">
    <property type="nucleotide sequence ID" value="NZ_AVPU01000005.1"/>
</dbReference>
<protein>
    <submittedName>
        <fullName evidence="1">Calpastatin</fullName>
    </submittedName>
</protein>
<gene>
    <name evidence="1" type="ORF">N800_13865</name>
</gene>
<name>A0A0A0F207_9GAMM</name>
<accession>A0A0A0F207</accession>
<dbReference type="Gene3D" id="1.25.40.380">
    <property type="entry name" value="Protein of unknown function DUF1810"/>
    <property type="match status" value="1"/>
</dbReference>
<dbReference type="OrthoDB" id="9801870at2"/>
<dbReference type="InterPro" id="IPR036287">
    <property type="entry name" value="Rv1873-like_sf"/>
</dbReference>
<dbReference type="SUPFAM" id="SSF140736">
    <property type="entry name" value="Rv1873-like"/>
    <property type="match status" value="1"/>
</dbReference>
<organism evidence="1 2">
    <name type="scientific">Lysobacter daejeonensis GH1-9</name>
    <dbReference type="NCBI Taxonomy" id="1385517"/>
    <lineage>
        <taxon>Bacteria</taxon>
        <taxon>Pseudomonadati</taxon>
        <taxon>Pseudomonadota</taxon>
        <taxon>Gammaproteobacteria</taxon>
        <taxon>Lysobacterales</taxon>
        <taxon>Lysobacteraceae</taxon>
        <taxon>Aerolutibacter</taxon>
    </lineage>
</organism>
<comment type="caution">
    <text evidence="1">The sequence shown here is derived from an EMBL/GenBank/DDBJ whole genome shotgun (WGS) entry which is preliminary data.</text>
</comment>
<evidence type="ECO:0000313" key="1">
    <source>
        <dbReference type="EMBL" id="KGM55412.1"/>
    </source>
</evidence>